<proteinExistence type="predicted"/>
<dbReference type="InterPro" id="IPR029063">
    <property type="entry name" value="SAM-dependent_MTases_sf"/>
</dbReference>
<dbReference type="RefSeq" id="WP_027413697.1">
    <property type="nucleotide sequence ID" value="NZ_BMWS01000036.1"/>
</dbReference>
<accession>A0A918K0Y5</accession>
<sequence>MDKSEKFWNKSANGYDKEEMKDRDVRIKILEKTKKYLKKKDNVLDYGCATGILANEIAGDVEMVYGMDISSKMIQIAKNNASKLDIQNVKYTHTTIFDENYKSGTFDVILGVYLLHLLEDMPKAMNRIHELLKPGGLFISVTPCLGKRSLTGISLSFFSKIGLIPSLKTYNISELEGSITNMGFKIIESECLQKRGQQYFIVAKKN</sequence>
<evidence type="ECO:0000313" key="2">
    <source>
        <dbReference type="EMBL" id="GGX32793.1"/>
    </source>
</evidence>
<comment type="caution">
    <text evidence="2">The sequence shown here is derived from an EMBL/GenBank/DDBJ whole genome shotgun (WGS) entry which is preliminary data.</text>
</comment>
<dbReference type="CDD" id="cd02440">
    <property type="entry name" value="AdoMet_MTases"/>
    <property type="match status" value="1"/>
</dbReference>
<dbReference type="EMBL" id="BMWS01000036">
    <property type="protein sequence ID" value="GGX32793.1"/>
    <property type="molecule type" value="Genomic_DNA"/>
</dbReference>
<gene>
    <name evidence="2" type="ORF">GCM10007384_36940</name>
</gene>
<protein>
    <recommendedName>
        <fullName evidence="1">Methyltransferase domain-containing protein</fullName>
    </recommendedName>
</protein>
<evidence type="ECO:0000313" key="3">
    <source>
        <dbReference type="Proteomes" id="UP000601108"/>
    </source>
</evidence>
<evidence type="ECO:0000259" key="1">
    <source>
        <dbReference type="Pfam" id="PF13847"/>
    </source>
</evidence>
<dbReference type="InterPro" id="IPR025714">
    <property type="entry name" value="Methyltranfer_dom"/>
</dbReference>
<feature type="domain" description="Methyltransferase" evidence="1">
    <location>
        <begin position="38"/>
        <end position="144"/>
    </location>
</feature>
<dbReference type="SUPFAM" id="SSF53335">
    <property type="entry name" value="S-adenosyl-L-methionine-dependent methyltransferases"/>
    <property type="match status" value="1"/>
</dbReference>
<dbReference type="Proteomes" id="UP000601108">
    <property type="component" value="Unassembled WGS sequence"/>
</dbReference>
<dbReference type="PANTHER" id="PTHR43861:SF1">
    <property type="entry name" value="TRANS-ACONITATE 2-METHYLTRANSFERASE"/>
    <property type="match status" value="1"/>
</dbReference>
<dbReference type="Pfam" id="PF13847">
    <property type="entry name" value="Methyltransf_31"/>
    <property type="match status" value="1"/>
</dbReference>
<dbReference type="AlphaFoldDB" id="A0A918K0Y5"/>
<dbReference type="Gene3D" id="3.40.50.150">
    <property type="entry name" value="Vaccinia Virus protein VP39"/>
    <property type="match status" value="1"/>
</dbReference>
<organism evidence="2 3">
    <name type="scientific">Aquimarina muelleri</name>
    <dbReference type="NCBI Taxonomy" id="279356"/>
    <lineage>
        <taxon>Bacteria</taxon>
        <taxon>Pseudomonadati</taxon>
        <taxon>Bacteroidota</taxon>
        <taxon>Flavobacteriia</taxon>
        <taxon>Flavobacteriales</taxon>
        <taxon>Flavobacteriaceae</taxon>
        <taxon>Aquimarina</taxon>
    </lineage>
</organism>
<reference evidence="2 3" key="1">
    <citation type="journal article" date="2014" name="Int. J. Syst. Evol. Microbiol.">
        <title>Complete genome sequence of Corynebacterium casei LMG S-19264T (=DSM 44701T), isolated from a smear-ripened cheese.</title>
        <authorList>
            <consortium name="US DOE Joint Genome Institute (JGI-PGF)"/>
            <person name="Walter F."/>
            <person name="Albersmeier A."/>
            <person name="Kalinowski J."/>
            <person name="Ruckert C."/>
        </authorList>
    </citation>
    <scope>NUCLEOTIDE SEQUENCE [LARGE SCALE GENOMIC DNA]</scope>
    <source>
        <strain evidence="2 3">KCTC 12285</strain>
    </source>
</reference>
<keyword evidence="3" id="KW-1185">Reference proteome</keyword>
<name>A0A918K0Y5_9FLAO</name>
<dbReference type="PANTHER" id="PTHR43861">
    <property type="entry name" value="TRANS-ACONITATE 2-METHYLTRANSFERASE-RELATED"/>
    <property type="match status" value="1"/>
</dbReference>